<evidence type="ECO:0000313" key="18">
    <source>
        <dbReference type="EMBL" id="EDH3279412.1"/>
    </source>
</evidence>
<name>A0A5U7YKZ6_SALER</name>
<evidence type="ECO:0000256" key="3">
    <source>
        <dbReference type="PROSITE-ProRule" id="PRU00473"/>
    </source>
</evidence>
<feature type="domain" description="OmpA-like" evidence="4">
    <location>
        <begin position="155"/>
        <end position="281"/>
    </location>
</feature>
<dbReference type="EMBL" id="AAGTJB010000028">
    <property type="protein sequence ID" value="EBR7791924.1"/>
    <property type="molecule type" value="Genomic_DNA"/>
</dbReference>
<dbReference type="EMBL" id="AAHAWS010000048">
    <property type="protein sequence ID" value="EBU0851312.1"/>
    <property type="molecule type" value="Genomic_DNA"/>
</dbReference>
<evidence type="ECO:0000313" key="14">
    <source>
        <dbReference type="EMBL" id="EBU0851312.1"/>
    </source>
</evidence>
<comment type="caution">
    <text evidence="12">The sequence shown here is derived from an EMBL/GenBank/DDBJ whole genome shotgun (WGS) entry which is preliminary data.</text>
</comment>
<accession>A0A5U7YKZ6</accession>
<evidence type="ECO:0000313" key="10">
    <source>
        <dbReference type="EMBL" id="EBQ4317952.1"/>
    </source>
</evidence>
<dbReference type="InterPro" id="IPR006665">
    <property type="entry name" value="OmpA-like"/>
</dbReference>
<keyword evidence="2 3" id="KW-0472">Membrane</keyword>
<dbReference type="PANTHER" id="PTHR30329:SF21">
    <property type="entry name" value="LIPOPROTEIN YIAD-RELATED"/>
    <property type="match status" value="1"/>
</dbReference>
<evidence type="ECO:0000313" key="11">
    <source>
        <dbReference type="EMBL" id="EBR6662529.1"/>
    </source>
</evidence>
<proteinExistence type="predicted"/>
<dbReference type="PROSITE" id="PS51123">
    <property type="entry name" value="OMPA_2"/>
    <property type="match status" value="1"/>
</dbReference>
<dbReference type="EMBL" id="AAGTJX010000023">
    <property type="protein sequence ID" value="EBR7751970.1"/>
    <property type="molecule type" value="Genomic_DNA"/>
</dbReference>
<dbReference type="InterPro" id="IPR036737">
    <property type="entry name" value="OmpA-like_sf"/>
</dbReference>
<dbReference type="EMBL" id="AAKFZH010000001">
    <property type="protein sequence ID" value="ECR3850625.1"/>
    <property type="molecule type" value="Genomic_DNA"/>
</dbReference>
<dbReference type="EMBL" id="AAGTAA010000024">
    <property type="protein sequence ID" value="EBR6662529.1"/>
    <property type="molecule type" value="Genomic_DNA"/>
</dbReference>
<reference evidence="12" key="2">
    <citation type="submission" date="2018-07" db="EMBL/GenBank/DDBJ databases">
        <authorList>
            <consortium name="GenomeTrakr network: Whole genome sequencing for foodborne pathogen traceback"/>
        </authorList>
    </citation>
    <scope>NUCLEOTIDE SEQUENCE</scope>
    <source>
        <strain evidence="8">CFSAN008688</strain>
        <strain evidence="7">CFSAN024207</strain>
        <strain evidence="10">CFSAN047939</strain>
        <strain evidence="5">CFSAN057169</strain>
        <strain evidence="11">CNSV-T1-MD09-1-TT-B</strain>
        <strain evidence="12">CNSV-T3-MD10-10-RV-C</strain>
        <strain evidence="13">CNSV-T3-MD10-10-RV-D</strain>
        <strain evidence="9">DHMH-A15091834</strain>
    </source>
</reference>
<evidence type="ECO:0000313" key="15">
    <source>
        <dbReference type="EMBL" id="ECQ8329244.1"/>
    </source>
</evidence>
<dbReference type="EMBL" id="AAGOZC010000025">
    <property type="protein sequence ID" value="EBQ4317952.1"/>
    <property type="molecule type" value="Genomic_DNA"/>
</dbReference>
<dbReference type="EMBL" id="AAGKZC010000014">
    <property type="protein sequence ID" value="EBP2041366.1"/>
    <property type="molecule type" value="Genomic_DNA"/>
</dbReference>
<evidence type="ECO:0000313" key="12">
    <source>
        <dbReference type="EMBL" id="EBR7751970.1"/>
    </source>
</evidence>
<dbReference type="AlphaFoldDB" id="A0A5U7YKZ6"/>
<evidence type="ECO:0000313" key="9">
    <source>
        <dbReference type="EMBL" id="EBP7906634.1"/>
    </source>
</evidence>
<dbReference type="Pfam" id="PF00691">
    <property type="entry name" value="OmpA"/>
    <property type="match status" value="1"/>
</dbReference>
<dbReference type="EMBL" id="AAMHFN010000069">
    <property type="protein sequence ID" value="EDH3279412.1"/>
    <property type="molecule type" value="Genomic_DNA"/>
</dbReference>
<dbReference type="SUPFAM" id="SSF103088">
    <property type="entry name" value="OmpA-like"/>
    <property type="match status" value="1"/>
</dbReference>
<protein>
    <submittedName>
        <fullName evidence="12">Outer membrane protein assembly factor BamE</fullName>
    </submittedName>
</protein>
<dbReference type="EMBL" id="AAKDBL010000017">
    <property type="protein sequence ID" value="ECQ8329244.1"/>
    <property type="molecule type" value="Genomic_DNA"/>
</dbReference>
<dbReference type="Pfam" id="PF04355">
    <property type="entry name" value="BamE"/>
    <property type="match status" value="1"/>
</dbReference>
<evidence type="ECO:0000313" key="8">
    <source>
        <dbReference type="EMBL" id="EBP2041366.1"/>
    </source>
</evidence>
<dbReference type="Gene3D" id="3.30.1330.60">
    <property type="entry name" value="OmpA-like domain"/>
    <property type="match status" value="1"/>
</dbReference>
<dbReference type="EMBL" id="AAGKQP010000047">
    <property type="protein sequence ID" value="EBP0978228.1"/>
    <property type="molecule type" value="Genomic_DNA"/>
</dbReference>
<gene>
    <name evidence="12" type="primary">bamE</name>
    <name evidence="10" type="ORF">A2H40_19995</name>
    <name evidence="9" type="ORF">APS38_23660</name>
    <name evidence="13" type="ORF">B9796_21200</name>
    <name evidence="12" type="ORF">B9797_22205</name>
    <name evidence="11" type="ORF">B9934_20110</name>
    <name evidence="17" type="ORF">CG580_19820</name>
    <name evidence="5" type="ORF">CIT69_22550</name>
    <name evidence="14" type="ORF">CSF39_23995</name>
    <name evidence="6" type="ORF">DSB87_24775</name>
    <name evidence="15" type="ORF">F0154_22170</name>
    <name evidence="16" type="ORF">F1A80_00565</name>
    <name evidence="18" type="ORF">GC847_20635</name>
    <name evidence="7" type="ORF">LM31_23485</name>
    <name evidence="8" type="ORF">PL50_14375</name>
</gene>
<reference evidence="6" key="1">
    <citation type="submission" date="2018-07" db="EMBL/GenBank/DDBJ databases">
        <authorList>
            <consortium name="PulseNet: The National Subtyping Network for Foodborne Disease Surveillance"/>
            <person name="Tarr C.L."/>
            <person name="Trees E."/>
            <person name="Katz L.S."/>
            <person name="Carleton-Romer H.A."/>
            <person name="Stroika S."/>
            <person name="Kucerova Z."/>
            <person name="Roache K.F."/>
            <person name="Sabol A.L."/>
            <person name="Besser J."/>
            <person name="Gerner-Smidt P."/>
        </authorList>
    </citation>
    <scope>NUCLEOTIDE SEQUENCE</scope>
    <source>
        <strain evidence="17">PNUSAS017874</strain>
        <strain evidence="14">PNUSAS024387</strain>
        <strain evidence="6">PNUSAS043991</strain>
        <strain evidence="15">PNUSAS095236</strain>
        <strain evidence="16">PNUSAS095855</strain>
        <strain evidence="18">PNUSAS110015</strain>
    </source>
</reference>
<evidence type="ECO:0000313" key="7">
    <source>
        <dbReference type="EMBL" id="EBP0978228.1"/>
    </source>
</evidence>
<sequence length="281" mass="31215">MTAETDMMKKKTIQKSWFLALCLGLIACSQNPSNPDRQGHTDHLVWPVPNNVTFDNRQGTYPSPETLSLLKQGMTKDQIYALLGRPHFAEGVLNVREWDYLFHFRTGEAGIEAVTTCQFKVIFDSQFISQGNYWKPVSPAGADCPPLPKHKSVALTRHRIELSTDLLFGFDSAVLRDDDVESAKALDELVTRFSSPSNRHTILIEGYSDRLGSSEYNQSLSTARAIAVRDHLVGLGVQAEKMHAEGRGEYEPGTPCEHEVGTALKACLSPDRKVVITVETP</sequence>
<dbReference type="InterPro" id="IPR007450">
    <property type="entry name" value="BamE_dom"/>
</dbReference>
<evidence type="ECO:0000313" key="16">
    <source>
        <dbReference type="EMBL" id="ECR3850625.1"/>
    </source>
</evidence>
<evidence type="ECO:0000313" key="5">
    <source>
        <dbReference type="EMBL" id="EAM3003056.1"/>
    </source>
</evidence>
<evidence type="ECO:0000313" key="13">
    <source>
        <dbReference type="EMBL" id="EBR7791924.1"/>
    </source>
</evidence>
<dbReference type="GO" id="GO:0019867">
    <property type="term" value="C:outer membrane"/>
    <property type="evidence" value="ECO:0007669"/>
    <property type="project" value="InterPro"/>
</dbReference>
<dbReference type="EMBL" id="AAGMYU010000060">
    <property type="protein sequence ID" value="EBP7906634.1"/>
    <property type="molecule type" value="Genomic_DNA"/>
</dbReference>
<evidence type="ECO:0000313" key="17">
    <source>
        <dbReference type="EMBL" id="ECX7514293.1"/>
    </source>
</evidence>
<dbReference type="EMBL" id="AACUMD010000028">
    <property type="protein sequence ID" value="EAM3003056.1"/>
    <property type="molecule type" value="Genomic_DNA"/>
</dbReference>
<keyword evidence="1" id="KW-0732">Signal</keyword>
<evidence type="ECO:0000256" key="1">
    <source>
        <dbReference type="ARBA" id="ARBA00022729"/>
    </source>
</evidence>
<dbReference type="Gene3D" id="3.30.1450.10">
    <property type="match status" value="1"/>
</dbReference>
<evidence type="ECO:0000259" key="4">
    <source>
        <dbReference type="PROSITE" id="PS51123"/>
    </source>
</evidence>
<dbReference type="PANTHER" id="PTHR30329">
    <property type="entry name" value="STATOR ELEMENT OF FLAGELLAR MOTOR COMPLEX"/>
    <property type="match status" value="1"/>
</dbReference>
<evidence type="ECO:0000256" key="2">
    <source>
        <dbReference type="ARBA" id="ARBA00023136"/>
    </source>
</evidence>
<dbReference type="InterPro" id="IPR037873">
    <property type="entry name" value="BamE-like"/>
</dbReference>
<organism evidence="12">
    <name type="scientific">Salmonella enterica</name>
    <name type="common">Salmonella choleraesuis</name>
    <dbReference type="NCBI Taxonomy" id="28901"/>
    <lineage>
        <taxon>Bacteria</taxon>
        <taxon>Pseudomonadati</taxon>
        <taxon>Pseudomonadota</taxon>
        <taxon>Gammaproteobacteria</taxon>
        <taxon>Enterobacterales</taxon>
        <taxon>Enterobacteriaceae</taxon>
        <taxon>Salmonella</taxon>
    </lineage>
</organism>
<dbReference type="EMBL" id="AALAVL010000030">
    <property type="protein sequence ID" value="ECX7514293.1"/>
    <property type="molecule type" value="Genomic_DNA"/>
</dbReference>
<dbReference type="EMBL" id="AAGFST010000063">
    <property type="protein sequence ID" value="EBN4432680.1"/>
    <property type="molecule type" value="Genomic_DNA"/>
</dbReference>
<dbReference type="InterPro" id="IPR050330">
    <property type="entry name" value="Bact_OuterMem_StrucFunc"/>
</dbReference>
<evidence type="ECO:0000313" key="6">
    <source>
        <dbReference type="EMBL" id="EBN4432680.1"/>
    </source>
</evidence>
<dbReference type="CDD" id="cd07185">
    <property type="entry name" value="OmpA_C-like"/>
    <property type="match status" value="1"/>
</dbReference>